<evidence type="ECO:0000313" key="2">
    <source>
        <dbReference type="Proteomes" id="UP000006038"/>
    </source>
</evidence>
<dbReference type="EnsemblPlants" id="OB11G14620.1">
    <property type="protein sequence ID" value="OB11G14620.1"/>
    <property type="gene ID" value="OB11G14620"/>
</dbReference>
<name>J3N6M6_ORYBR</name>
<accession>J3N6M6</accession>
<dbReference type="PANTHER" id="PTHR34666:SF8">
    <property type="entry name" value="EXPRESSED PROTEIN"/>
    <property type="match status" value="1"/>
</dbReference>
<dbReference type="HOGENOM" id="CLU_101952_0_0_1"/>
<proteinExistence type="predicted"/>
<dbReference type="AlphaFoldDB" id="J3N6M6"/>
<dbReference type="PANTHER" id="PTHR34666">
    <property type="entry name" value="EXPRESSED PROTEIN"/>
    <property type="match status" value="1"/>
</dbReference>
<reference evidence="1" key="1">
    <citation type="journal article" date="2013" name="Nat. Commun.">
        <title>Whole-genome sequencing of Oryza brachyantha reveals mechanisms underlying Oryza genome evolution.</title>
        <authorList>
            <person name="Chen J."/>
            <person name="Huang Q."/>
            <person name="Gao D."/>
            <person name="Wang J."/>
            <person name="Lang Y."/>
            <person name="Liu T."/>
            <person name="Li B."/>
            <person name="Bai Z."/>
            <person name="Luis Goicoechea J."/>
            <person name="Liang C."/>
            <person name="Chen C."/>
            <person name="Zhang W."/>
            <person name="Sun S."/>
            <person name="Liao Y."/>
            <person name="Zhang X."/>
            <person name="Yang L."/>
            <person name="Song C."/>
            <person name="Wang M."/>
            <person name="Shi J."/>
            <person name="Liu G."/>
            <person name="Liu J."/>
            <person name="Zhou H."/>
            <person name="Zhou W."/>
            <person name="Yu Q."/>
            <person name="An N."/>
            <person name="Chen Y."/>
            <person name="Cai Q."/>
            <person name="Wang B."/>
            <person name="Liu B."/>
            <person name="Min J."/>
            <person name="Huang Y."/>
            <person name="Wu H."/>
            <person name="Li Z."/>
            <person name="Zhang Y."/>
            <person name="Yin Y."/>
            <person name="Song W."/>
            <person name="Jiang J."/>
            <person name="Jackson S.A."/>
            <person name="Wing R.A."/>
            <person name="Wang J."/>
            <person name="Chen M."/>
        </authorList>
    </citation>
    <scope>NUCLEOTIDE SEQUENCE [LARGE SCALE GENOMIC DNA]</scope>
    <source>
        <strain evidence="1">cv. IRGC 101232</strain>
    </source>
</reference>
<dbReference type="Proteomes" id="UP000006038">
    <property type="component" value="Chromosome 11"/>
</dbReference>
<organism evidence="1">
    <name type="scientific">Oryza brachyantha</name>
    <name type="common">malo sina</name>
    <dbReference type="NCBI Taxonomy" id="4533"/>
    <lineage>
        <taxon>Eukaryota</taxon>
        <taxon>Viridiplantae</taxon>
        <taxon>Streptophyta</taxon>
        <taxon>Embryophyta</taxon>
        <taxon>Tracheophyta</taxon>
        <taxon>Spermatophyta</taxon>
        <taxon>Magnoliopsida</taxon>
        <taxon>Liliopsida</taxon>
        <taxon>Poales</taxon>
        <taxon>Poaceae</taxon>
        <taxon>BOP clade</taxon>
        <taxon>Oryzoideae</taxon>
        <taxon>Oryzeae</taxon>
        <taxon>Oryzinae</taxon>
        <taxon>Oryza</taxon>
    </lineage>
</organism>
<evidence type="ECO:0000313" key="1">
    <source>
        <dbReference type="EnsemblPlants" id="OB11G14620.1"/>
    </source>
</evidence>
<sequence>MGSSFPLLFNHTNNATAIFSFLQLRKFVIGWSKSSAVQQPASSVTVRQEESRYIKEIDTNRSKRLQLRFKDCNFRAIMEEFTFFPGLAGEGQCKIPAASSSPRRDHLGGLGSPPPWVFAAVAEDDDGGEDEEKMDLLWEDFNEELARTPPVCPLSPLNIKGGGLTPMAKDAWLSAVDGGGGFGVIVAGGGEQLAKRDRSMYSGSIVRRRRRWSLLLMLRLLKNLFLAKNTRNARTAPI</sequence>
<dbReference type="eggNOG" id="ENOG502SEBK">
    <property type="taxonomic scope" value="Eukaryota"/>
</dbReference>
<reference evidence="1" key="2">
    <citation type="submission" date="2013-04" db="UniProtKB">
        <authorList>
            <consortium name="EnsemblPlants"/>
        </authorList>
    </citation>
    <scope>IDENTIFICATION</scope>
</reference>
<dbReference type="Gramene" id="OB11G14620.1">
    <property type="protein sequence ID" value="OB11G14620.1"/>
    <property type="gene ID" value="OB11G14620"/>
</dbReference>
<keyword evidence="2" id="KW-1185">Reference proteome</keyword>
<protein>
    <submittedName>
        <fullName evidence="1">Uncharacterized protein</fullName>
    </submittedName>
</protein>